<dbReference type="Proteomes" id="UP000032232">
    <property type="component" value="Unassembled WGS sequence"/>
</dbReference>
<evidence type="ECO:0000313" key="2">
    <source>
        <dbReference type="EMBL" id="KIT15008.1"/>
    </source>
</evidence>
<dbReference type="STRING" id="935700.jaqu_33330"/>
<feature type="transmembrane region" description="Helical" evidence="1">
    <location>
        <begin position="12"/>
        <end position="32"/>
    </location>
</feature>
<name>A0A0D1D4K7_9RHOB</name>
<feature type="transmembrane region" description="Helical" evidence="1">
    <location>
        <begin position="81"/>
        <end position="100"/>
    </location>
</feature>
<proteinExistence type="predicted"/>
<reference evidence="2 3" key="1">
    <citation type="submission" date="2015-02" db="EMBL/GenBank/DDBJ databases">
        <title>Genome Sequence of Jannaschia aquimarina DSM28248, a member of the Roseobacter clade.</title>
        <authorList>
            <person name="Voget S."/>
            <person name="Daniel R."/>
        </authorList>
    </citation>
    <scope>NUCLEOTIDE SEQUENCE [LARGE SCALE GENOMIC DNA]</scope>
    <source>
        <strain evidence="2 3">GSW-M26</strain>
    </source>
</reference>
<accession>A0A0D1D4K7</accession>
<dbReference type="RefSeq" id="WP_043920086.1">
    <property type="nucleotide sequence ID" value="NZ_FZPF01000001.1"/>
</dbReference>
<keyword evidence="1" id="KW-0812">Transmembrane</keyword>
<organism evidence="2 3">
    <name type="scientific">Jannaschia aquimarina</name>
    <dbReference type="NCBI Taxonomy" id="935700"/>
    <lineage>
        <taxon>Bacteria</taxon>
        <taxon>Pseudomonadati</taxon>
        <taxon>Pseudomonadota</taxon>
        <taxon>Alphaproteobacteria</taxon>
        <taxon>Rhodobacterales</taxon>
        <taxon>Roseobacteraceae</taxon>
        <taxon>Jannaschia</taxon>
    </lineage>
</organism>
<sequence length="187" mass="18783">MTARLLTGSVYGFSLALLALVGMVFVILAFGWDGETVILAIGGVGETKADEALAWAAACDTLLPIGYGAGFCLLGIGLDRGLAGGAVVALASVGVAADFIENAMVLAYASPITTGLKFGALGLSGFILVTLLPGGTKLQMVAKAVGWVGMPLSFAASHLVEPSAILSVLSLAATFGLLALVARQVSR</sequence>
<keyword evidence="1" id="KW-1133">Transmembrane helix</keyword>
<comment type="caution">
    <text evidence="2">The sequence shown here is derived from an EMBL/GenBank/DDBJ whole genome shotgun (WGS) entry which is preliminary data.</text>
</comment>
<dbReference type="EMBL" id="JYFE01000060">
    <property type="protein sequence ID" value="KIT15008.1"/>
    <property type="molecule type" value="Genomic_DNA"/>
</dbReference>
<gene>
    <name evidence="2" type="ORF">jaqu_33330</name>
</gene>
<keyword evidence="1" id="KW-0472">Membrane</keyword>
<feature type="transmembrane region" description="Helical" evidence="1">
    <location>
        <begin position="165"/>
        <end position="182"/>
    </location>
</feature>
<keyword evidence="3" id="KW-1185">Reference proteome</keyword>
<dbReference type="PATRIC" id="fig|935700.4.peg.3439"/>
<feature type="transmembrane region" description="Helical" evidence="1">
    <location>
        <begin position="52"/>
        <end position="74"/>
    </location>
</feature>
<dbReference type="AlphaFoldDB" id="A0A0D1D4K7"/>
<evidence type="ECO:0000256" key="1">
    <source>
        <dbReference type="SAM" id="Phobius"/>
    </source>
</evidence>
<evidence type="ECO:0000313" key="3">
    <source>
        <dbReference type="Proteomes" id="UP000032232"/>
    </source>
</evidence>
<protein>
    <submittedName>
        <fullName evidence="2">Uncharacterized protein</fullName>
    </submittedName>
</protein>
<feature type="transmembrane region" description="Helical" evidence="1">
    <location>
        <begin position="106"/>
        <end position="129"/>
    </location>
</feature>